<keyword evidence="2" id="KW-1133">Transmembrane helix</keyword>
<keyword evidence="2" id="KW-0472">Membrane</keyword>
<dbReference type="InterPro" id="IPR006059">
    <property type="entry name" value="SBP"/>
</dbReference>
<dbReference type="Pfam" id="PF13416">
    <property type="entry name" value="SBP_bac_8"/>
    <property type="match status" value="1"/>
</dbReference>
<dbReference type="EMBL" id="LCWV01000015">
    <property type="protein sequence ID" value="PWI68221.1"/>
    <property type="molecule type" value="Genomic_DNA"/>
</dbReference>
<keyword evidence="1" id="KW-0732">Signal</keyword>
<evidence type="ECO:0000313" key="3">
    <source>
        <dbReference type="EMBL" id="PWI68221.1"/>
    </source>
</evidence>
<evidence type="ECO:0008006" key="5">
    <source>
        <dbReference type="Google" id="ProtNLM"/>
    </source>
</evidence>
<reference evidence="3 4" key="1">
    <citation type="journal article" date="2016" name="Front. Microbiol.">
        <title>Genome and transcriptome sequences reveal the specific parasitism of the nematophagous Purpureocillium lilacinum 36-1.</title>
        <authorList>
            <person name="Xie J."/>
            <person name="Li S."/>
            <person name="Mo C."/>
            <person name="Xiao X."/>
            <person name="Peng D."/>
            <person name="Wang G."/>
            <person name="Xiao Y."/>
        </authorList>
    </citation>
    <scope>NUCLEOTIDE SEQUENCE [LARGE SCALE GENOMIC DNA]</scope>
    <source>
        <strain evidence="3 4">36-1</strain>
    </source>
</reference>
<protein>
    <recommendedName>
        <fullName evidence="5">ABC-type Fe3+ transport system</fullName>
    </recommendedName>
</protein>
<proteinExistence type="predicted"/>
<accession>A0A2U3E127</accession>
<name>A0A2U3E127_PURLI</name>
<dbReference type="PANTHER" id="PTHR30006">
    <property type="entry name" value="THIAMINE-BINDING PERIPLASMIC PROTEIN-RELATED"/>
    <property type="match status" value="1"/>
</dbReference>
<dbReference type="Proteomes" id="UP000245956">
    <property type="component" value="Unassembled WGS sequence"/>
</dbReference>
<evidence type="ECO:0000256" key="1">
    <source>
        <dbReference type="ARBA" id="ARBA00022729"/>
    </source>
</evidence>
<comment type="caution">
    <text evidence="3">The sequence shown here is derived from an EMBL/GenBank/DDBJ whole genome shotgun (WGS) entry which is preliminary data.</text>
</comment>
<dbReference type="SUPFAM" id="SSF53850">
    <property type="entry name" value="Periplasmic binding protein-like II"/>
    <property type="match status" value="1"/>
</dbReference>
<evidence type="ECO:0000313" key="4">
    <source>
        <dbReference type="Proteomes" id="UP000245956"/>
    </source>
</evidence>
<gene>
    <name evidence="3" type="ORF">PCL_01990</name>
</gene>
<organism evidence="3 4">
    <name type="scientific">Purpureocillium lilacinum</name>
    <name type="common">Paecilomyces lilacinus</name>
    <dbReference type="NCBI Taxonomy" id="33203"/>
    <lineage>
        <taxon>Eukaryota</taxon>
        <taxon>Fungi</taxon>
        <taxon>Dikarya</taxon>
        <taxon>Ascomycota</taxon>
        <taxon>Pezizomycotina</taxon>
        <taxon>Sordariomycetes</taxon>
        <taxon>Hypocreomycetidae</taxon>
        <taxon>Hypocreales</taxon>
        <taxon>Ophiocordycipitaceae</taxon>
        <taxon>Purpureocillium</taxon>
    </lineage>
</organism>
<keyword evidence="2" id="KW-0812">Transmembrane</keyword>
<evidence type="ECO:0000256" key="2">
    <source>
        <dbReference type="SAM" id="Phobius"/>
    </source>
</evidence>
<sequence>MSDSTIDTISELVLLVVKTFIPQFTMLYSLAAALLLGRALAVDRLLGFNAKPLVENRTIDEIYKAALAEGGVVTLWHGGDETNQRDSLKEAFEKQFPGMTLNLTVDLSKYLDGKIDEQVAWGNVTVDSVMLQTTHDFTRWAQHGVLLNYAPNNFDKIRPAFKDSTSASYYGTEILWLSNVWNTKKLPDANFDTFQEFLKPEYKDRIVLAYPNDDDAILYAFDIIMQQHGTAWFDKLLAQNPRWVRGTQTPATLLLNDTEDVAVTFTTIVGFDPIENANQTFPTDGQFVSWAQTGGILADAPHPEGAKLLHNWILSDDYQKSLGWSVRGDIPRPEGVPDMMSLPTTNTPDFPRWMQDRSKVERLRFWFENKLGTAQGLSPLKDNM</sequence>
<dbReference type="Gene3D" id="3.40.190.10">
    <property type="entry name" value="Periplasmic binding protein-like II"/>
    <property type="match status" value="2"/>
</dbReference>
<dbReference type="AlphaFoldDB" id="A0A2U3E127"/>
<feature type="transmembrane region" description="Helical" evidence="2">
    <location>
        <begin position="20"/>
        <end position="41"/>
    </location>
</feature>
<dbReference type="PANTHER" id="PTHR30006:SF2">
    <property type="entry name" value="ABC TRANSPORTER SUBSTRATE-BINDING PROTEIN"/>
    <property type="match status" value="1"/>
</dbReference>